<sequence>MRFSQTTASASTLLFSIVSANAILGFNSGSTLDTYALKHQADWEAEFKTAANLVGAPGTFNSVRLYTNIQGGTVDTPIEAFQAALNTNTTMLLGMWCSGTDNINNELSALKKAIQQYGQPFADLVVGISVGSEDLYRTSVSGIRNKAGLGQGPEIMVKFIEDTRKAIAETALAKAPVGHVDTWETWANSSNKAVVDAVDFLGNDLYPYYQDDKSDNSISNAGALFDFAQNATVAAAGGKPVWITETGWPASGPDWGKAQSTSENAKIYWDEIGCKLFGKTNTWWYNLRDSNPDNKAKFAITDNLSTTPKFNLTCPAVKTVPSPVAGQTSGGGSNSTTGGSTGSPSLTSGGSGGSSGSSGGSSGSAGGAGTSGGPSSSGSAPVSTGSAGAIGVEKFVLVAALAAAVGVFGFVL</sequence>
<gene>
    <name evidence="6" type="ORF">EJ08DRAFT_647667</name>
</gene>
<feature type="compositionally biased region" description="Gly residues" evidence="4">
    <location>
        <begin position="349"/>
        <end position="372"/>
    </location>
</feature>
<dbReference type="InterPro" id="IPR017853">
    <property type="entry name" value="GH"/>
</dbReference>
<dbReference type="AlphaFoldDB" id="A0A9P4NXG4"/>
<dbReference type="SUPFAM" id="SSF51445">
    <property type="entry name" value="(Trans)glycosidases"/>
    <property type="match status" value="1"/>
</dbReference>
<dbReference type="GO" id="GO:0042973">
    <property type="term" value="F:glucan endo-1,3-beta-D-glucosidase activity"/>
    <property type="evidence" value="ECO:0007669"/>
    <property type="project" value="TreeGrafter"/>
</dbReference>
<keyword evidence="5" id="KW-0732">Signal</keyword>
<feature type="signal peptide" evidence="5">
    <location>
        <begin position="1"/>
        <end position="22"/>
    </location>
</feature>
<feature type="compositionally biased region" description="Low complexity" evidence="4">
    <location>
        <begin position="334"/>
        <end position="348"/>
    </location>
</feature>
<comment type="caution">
    <text evidence="6">The sequence shown here is derived from an EMBL/GenBank/DDBJ whole genome shotgun (WGS) entry which is preliminary data.</text>
</comment>
<evidence type="ECO:0000256" key="4">
    <source>
        <dbReference type="SAM" id="MobiDB-lite"/>
    </source>
</evidence>
<dbReference type="PANTHER" id="PTHR16631">
    <property type="entry name" value="GLUCAN 1,3-BETA-GLUCOSIDASE"/>
    <property type="match status" value="1"/>
</dbReference>
<feature type="region of interest" description="Disordered" evidence="4">
    <location>
        <begin position="321"/>
        <end position="384"/>
    </location>
</feature>
<dbReference type="GO" id="GO:0071555">
    <property type="term" value="P:cell wall organization"/>
    <property type="evidence" value="ECO:0007669"/>
    <property type="project" value="TreeGrafter"/>
</dbReference>
<dbReference type="GO" id="GO:0005576">
    <property type="term" value="C:extracellular region"/>
    <property type="evidence" value="ECO:0007669"/>
    <property type="project" value="TreeGrafter"/>
</dbReference>
<dbReference type="EMBL" id="MU007023">
    <property type="protein sequence ID" value="KAF2432911.1"/>
    <property type="molecule type" value="Genomic_DNA"/>
</dbReference>
<keyword evidence="7" id="KW-1185">Reference proteome</keyword>
<evidence type="ECO:0000256" key="3">
    <source>
        <dbReference type="ARBA" id="ARBA00022801"/>
    </source>
</evidence>
<feature type="compositionally biased region" description="Low complexity" evidence="4">
    <location>
        <begin position="373"/>
        <end position="384"/>
    </location>
</feature>
<keyword evidence="3 6" id="KW-0378">Hydrolase</keyword>
<accession>A0A9P4NXG4</accession>
<evidence type="ECO:0000256" key="1">
    <source>
        <dbReference type="ARBA" id="ARBA00004196"/>
    </source>
</evidence>
<dbReference type="PANTHER" id="PTHR16631:SF16">
    <property type="entry name" value="GPI-ANCHORED CELL WALL BETA-1,3-ENDOGLUCANASE EGLC"/>
    <property type="match status" value="1"/>
</dbReference>
<reference evidence="6" key="1">
    <citation type="journal article" date="2020" name="Stud. Mycol.">
        <title>101 Dothideomycetes genomes: a test case for predicting lifestyles and emergence of pathogens.</title>
        <authorList>
            <person name="Haridas S."/>
            <person name="Albert R."/>
            <person name="Binder M."/>
            <person name="Bloem J."/>
            <person name="Labutti K."/>
            <person name="Salamov A."/>
            <person name="Andreopoulos B."/>
            <person name="Baker S."/>
            <person name="Barry K."/>
            <person name="Bills G."/>
            <person name="Bluhm B."/>
            <person name="Cannon C."/>
            <person name="Castanera R."/>
            <person name="Culley D."/>
            <person name="Daum C."/>
            <person name="Ezra D."/>
            <person name="Gonzalez J."/>
            <person name="Henrissat B."/>
            <person name="Kuo A."/>
            <person name="Liang C."/>
            <person name="Lipzen A."/>
            <person name="Lutzoni F."/>
            <person name="Magnuson J."/>
            <person name="Mondo S."/>
            <person name="Nolan M."/>
            <person name="Ohm R."/>
            <person name="Pangilinan J."/>
            <person name="Park H.-J."/>
            <person name="Ramirez L."/>
            <person name="Alfaro M."/>
            <person name="Sun H."/>
            <person name="Tritt A."/>
            <person name="Yoshinaga Y."/>
            <person name="Zwiers L.-H."/>
            <person name="Turgeon B."/>
            <person name="Goodwin S."/>
            <person name="Spatafora J."/>
            <person name="Crous P."/>
            <person name="Grigoriev I."/>
        </authorList>
    </citation>
    <scope>NUCLEOTIDE SEQUENCE</scope>
    <source>
        <strain evidence="6">CBS 130266</strain>
    </source>
</reference>
<dbReference type="InterPro" id="IPR050732">
    <property type="entry name" value="Beta-glucan_modifiers"/>
</dbReference>
<proteinExistence type="inferred from homology"/>
<evidence type="ECO:0000256" key="2">
    <source>
        <dbReference type="ARBA" id="ARBA00008773"/>
    </source>
</evidence>
<feature type="chain" id="PRO_5040336874" evidence="5">
    <location>
        <begin position="23"/>
        <end position="412"/>
    </location>
</feature>
<comment type="subcellular location">
    <subcellularLocation>
        <location evidence="1">Cell envelope</location>
    </subcellularLocation>
</comment>
<name>A0A9P4NXG4_9PEZI</name>
<dbReference type="Gene3D" id="3.20.20.80">
    <property type="entry name" value="Glycosidases"/>
    <property type="match status" value="1"/>
</dbReference>
<comment type="similarity">
    <text evidence="2">Belongs to the glycosyl hydrolase 17 family.</text>
</comment>
<dbReference type="OrthoDB" id="77201at2759"/>
<protein>
    <submittedName>
        <fullName evidence="6">Glycoside hydrolase</fullName>
    </submittedName>
</protein>
<dbReference type="GO" id="GO:0009986">
    <property type="term" value="C:cell surface"/>
    <property type="evidence" value="ECO:0007669"/>
    <property type="project" value="TreeGrafter"/>
</dbReference>
<evidence type="ECO:0000313" key="7">
    <source>
        <dbReference type="Proteomes" id="UP000800235"/>
    </source>
</evidence>
<dbReference type="Proteomes" id="UP000800235">
    <property type="component" value="Unassembled WGS sequence"/>
</dbReference>
<evidence type="ECO:0000256" key="5">
    <source>
        <dbReference type="SAM" id="SignalP"/>
    </source>
</evidence>
<organism evidence="6 7">
    <name type="scientific">Tothia fuscella</name>
    <dbReference type="NCBI Taxonomy" id="1048955"/>
    <lineage>
        <taxon>Eukaryota</taxon>
        <taxon>Fungi</taxon>
        <taxon>Dikarya</taxon>
        <taxon>Ascomycota</taxon>
        <taxon>Pezizomycotina</taxon>
        <taxon>Dothideomycetes</taxon>
        <taxon>Pleosporomycetidae</taxon>
        <taxon>Venturiales</taxon>
        <taxon>Cylindrosympodiaceae</taxon>
        <taxon>Tothia</taxon>
    </lineage>
</organism>
<dbReference type="GO" id="GO:0009277">
    <property type="term" value="C:fungal-type cell wall"/>
    <property type="evidence" value="ECO:0007669"/>
    <property type="project" value="TreeGrafter"/>
</dbReference>
<evidence type="ECO:0000313" key="6">
    <source>
        <dbReference type="EMBL" id="KAF2432911.1"/>
    </source>
</evidence>